<dbReference type="InterPro" id="IPR046346">
    <property type="entry name" value="Aminoacid_DH-like_N_sf"/>
</dbReference>
<dbReference type="EMBL" id="NMTQ01000020">
    <property type="protein sequence ID" value="PDX59283.1"/>
    <property type="molecule type" value="Genomic_DNA"/>
</dbReference>
<dbReference type="Proteomes" id="UP000220752">
    <property type="component" value="Unassembled WGS sequence"/>
</dbReference>
<keyword evidence="3" id="KW-0963">Cytoplasm</keyword>
<keyword evidence="3" id="KW-0028">Amino-acid biosynthesis</keyword>
<evidence type="ECO:0000313" key="5">
    <source>
        <dbReference type="EMBL" id="PDX59283.1"/>
    </source>
</evidence>
<dbReference type="PANTHER" id="PTHR21089">
    <property type="entry name" value="SHIKIMATE DEHYDROGENASE"/>
    <property type="match status" value="1"/>
</dbReference>
<comment type="subunit">
    <text evidence="3">Monomer.</text>
</comment>
<keyword evidence="3" id="KW-0479">Metal-binding</keyword>
<dbReference type="Gene3D" id="3.40.50.10860">
    <property type="entry name" value="Leucine Dehydrogenase, chain A, domain 1"/>
    <property type="match status" value="1"/>
</dbReference>
<dbReference type="PANTHER" id="PTHR21089:SF1">
    <property type="entry name" value="BIFUNCTIONAL 3-DEHYDROQUINATE DEHYDRATASE_SHIKIMATE DEHYDROGENASE, CHLOROPLASTIC"/>
    <property type="match status" value="1"/>
</dbReference>
<keyword evidence="3" id="KW-0547">Nucleotide-binding</keyword>
<dbReference type="GO" id="GO:0005829">
    <property type="term" value="C:cytosol"/>
    <property type="evidence" value="ECO:0007669"/>
    <property type="project" value="TreeGrafter"/>
</dbReference>
<keyword evidence="3" id="KW-0808">Transferase</keyword>
<evidence type="ECO:0000256" key="3">
    <source>
        <dbReference type="HAMAP-Rule" id="MF_00109"/>
    </source>
</evidence>
<dbReference type="InterPro" id="IPR031322">
    <property type="entry name" value="Shikimate/glucono_kinase"/>
</dbReference>
<evidence type="ECO:0000256" key="1">
    <source>
        <dbReference type="ARBA" id="ARBA00004871"/>
    </source>
</evidence>
<dbReference type="Gene3D" id="3.40.50.720">
    <property type="entry name" value="NAD(P)-binding Rossmann-like Domain"/>
    <property type="match status" value="1"/>
</dbReference>
<dbReference type="Pfam" id="PF01202">
    <property type="entry name" value="SKI"/>
    <property type="match status" value="1"/>
</dbReference>
<comment type="subcellular location">
    <subcellularLocation>
        <location evidence="3">Cytoplasm</location>
    </subcellularLocation>
</comment>
<gene>
    <name evidence="3" type="primary">aroK</name>
    <name evidence="5" type="ORF">CGS46_04745</name>
</gene>
<dbReference type="CDD" id="cd01065">
    <property type="entry name" value="NAD_bind_Shikimate_DH"/>
    <property type="match status" value="1"/>
</dbReference>
<protein>
    <recommendedName>
        <fullName evidence="3">Shikimate kinase</fullName>
        <shortName evidence="3">SK</shortName>
        <ecNumber evidence="3">2.7.1.71</ecNumber>
    </recommendedName>
</protein>
<comment type="similarity">
    <text evidence="3">Belongs to the shikimate kinase family.</text>
</comment>
<dbReference type="HAMAP" id="MF_00109">
    <property type="entry name" value="Shikimate_kinase"/>
    <property type="match status" value="1"/>
</dbReference>
<dbReference type="GO" id="GO:0000287">
    <property type="term" value="F:magnesium ion binding"/>
    <property type="evidence" value="ECO:0007669"/>
    <property type="project" value="UniProtKB-UniRule"/>
</dbReference>
<comment type="catalytic activity">
    <reaction evidence="3">
        <text>shikimate + ATP = 3-phosphoshikimate + ADP + H(+)</text>
        <dbReference type="Rhea" id="RHEA:13121"/>
        <dbReference type="ChEBI" id="CHEBI:15378"/>
        <dbReference type="ChEBI" id="CHEBI:30616"/>
        <dbReference type="ChEBI" id="CHEBI:36208"/>
        <dbReference type="ChEBI" id="CHEBI:145989"/>
        <dbReference type="ChEBI" id="CHEBI:456216"/>
        <dbReference type="EC" id="2.7.1.71"/>
    </reaction>
</comment>
<dbReference type="SUPFAM" id="SSF51735">
    <property type="entry name" value="NAD(P)-binding Rossmann-fold domains"/>
    <property type="match status" value="1"/>
</dbReference>
<feature type="binding site" evidence="3">
    <location>
        <begin position="267"/>
        <end position="272"/>
    </location>
    <ligand>
        <name>ATP</name>
        <dbReference type="ChEBI" id="CHEBI:30616"/>
    </ligand>
</feature>
<keyword evidence="3" id="KW-0067">ATP-binding</keyword>
<dbReference type="InterPro" id="IPR027417">
    <property type="entry name" value="P-loop_NTPase"/>
</dbReference>
<comment type="caution">
    <text evidence="3">Lacks conserved residue(s) required for the propagation of feature annotation.</text>
</comment>
<comment type="caution">
    <text evidence="5">The sequence shown here is derived from an EMBL/GenBank/DDBJ whole genome shotgun (WGS) entry which is preliminary data.</text>
</comment>
<dbReference type="AlphaFoldDB" id="A0A2A6ZD37"/>
<evidence type="ECO:0000256" key="2">
    <source>
        <dbReference type="ARBA" id="ARBA00023141"/>
    </source>
</evidence>
<dbReference type="GO" id="GO:0008652">
    <property type="term" value="P:amino acid biosynthetic process"/>
    <property type="evidence" value="ECO:0007669"/>
    <property type="project" value="UniProtKB-KW"/>
</dbReference>
<feature type="binding site" evidence="3">
    <location>
        <position position="335"/>
    </location>
    <ligand>
        <name>substrate</name>
    </ligand>
</feature>
<keyword evidence="2 3" id="KW-0057">Aromatic amino acid biosynthesis</keyword>
<dbReference type="GO" id="GO:0005524">
    <property type="term" value="F:ATP binding"/>
    <property type="evidence" value="ECO:0007669"/>
    <property type="project" value="UniProtKB-UniRule"/>
</dbReference>
<accession>A0A2A6ZD37</accession>
<organism evidence="5 6">
    <name type="scientific">Faecalibacterium langellae</name>
    <dbReference type="NCBI Taxonomy" id="3435293"/>
    <lineage>
        <taxon>Bacteria</taxon>
        <taxon>Bacillati</taxon>
        <taxon>Bacillota</taxon>
        <taxon>Clostridia</taxon>
        <taxon>Eubacteriales</taxon>
        <taxon>Oscillospiraceae</taxon>
        <taxon>Faecalibacterium</taxon>
    </lineage>
</organism>
<name>A0A2A6ZD37_9FIRM</name>
<comment type="cofactor">
    <cofactor evidence="3">
        <name>Mg(2+)</name>
        <dbReference type="ChEBI" id="CHEBI:18420"/>
    </cofactor>
    <text evidence="3">Binds 1 Mg(2+) ion per subunit.</text>
</comment>
<comment type="pathway">
    <text evidence="3">Metabolic intermediate biosynthesis; chorismate biosynthesis; chorismate from D-erythrose 4-phosphate and phosphoenolpyruvate: step 5/7.</text>
</comment>
<keyword evidence="3" id="KW-0418">Kinase</keyword>
<dbReference type="Pfam" id="PF08501">
    <property type="entry name" value="Shikimate_dh_N"/>
    <property type="match status" value="1"/>
</dbReference>
<dbReference type="CDD" id="cd00464">
    <property type="entry name" value="SK"/>
    <property type="match status" value="1"/>
</dbReference>
<dbReference type="GO" id="GO:0009073">
    <property type="term" value="P:aromatic amino acid family biosynthetic process"/>
    <property type="evidence" value="ECO:0007669"/>
    <property type="project" value="UniProtKB-KW"/>
</dbReference>
<dbReference type="SUPFAM" id="SSF53223">
    <property type="entry name" value="Aminoacid dehydrogenase-like, N-terminal domain"/>
    <property type="match status" value="1"/>
</dbReference>
<dbReference type="GO" id="GO:0004764">
    <property type="term" value="F:shikimate 3-dehydrogenase (NADP+) activity"/>
    <property type="evidence" value="ECO:0007669"/>
    <property type="project" value="InterPro"/>
</dbReference>
<reference evidence="5 6" key="1">
    <citation type="journal article" date="2017" name="Front. Microbiol.">
        <title>New Insights into the Diversity of the Genus Faecalibacterium.</title>
        <authorList>
            <person name="Benevides L."/>
            <person name="Burman S."/>
            <person name="Martin R."/>
            <person name="Robert V."/>
            <person name="Thomas M."/>
            <person name="Miquel S."/>
            <person name="Chain F."/>
            <person name="Sokol H."/>
            <person name="Bermudez-Humaran L.G."/>
            <person name="Morrison M."/>
            <person name="Langella P."/>
            <person name="Azevedo V.A."/>
            <person name="Chatel J.M."/>
            <person name="Soares S."/>
        </authorList>
    </citation>
    <scope>NUCLEOTIDE SEQUENCE [LARGE SCALE GENOMIC DNA]</scope>
    <source>
        <strain evidence="6">CNCM I-4540</strain>
    </source>
</reference>
<dbReference type="UniPathway" id="UPA00053">
    <property type="reaction ID" value="UER00088"/>
</dbReference>
<dbReference type="Gene3D" id="3.40.50.300">
    <property type="entry name" value="P-loop containing nucleotide triphosphate hydrolases"/>
    <property type="match status" value="1"/>
</dbReference>
<sequence length="420" mass="45499">MEYGLIGAKLGHSYSKIIHEMLCGYHYDLCPLPTEEEARAFLAKRQFKAINVTIPYKKLVMEYCSYIDPRAKAIGAVNTVVNKNGLLYGYNTDYMGFAHLCDAHGVNFAGKTVVILGTGGTHNTTSAVARDKGAAKVLTVSRHPDPEKGELSYAEAVSSGAQIVVNTTPAGMYPNVGVCNLDVAAMPDLEAVVDVVYNPDKTELILRAEEAGVPVAVGGLEMLVAQAVYAAEYFLDRKFEDAPVEIRRITAALRRDMLNIALIGMPSSGKTTLGRMLAKSLGRTFVDLDEEIVKTDGRSIPDIFAAEGEDGFRARETAETRRFGREGRQLISCGGGIVKRPENLWALHQNGVILFIDRPVDALAVGGGRPLSSSMDALRQMEAQRRPLYLAAADAVIPNNGTLDEALRAAMEALDEIFDS</sequence>
<evidence type="ECO:0000313" key="6">
    <source>
        <dbReference type="Proteomes" id="UP000220752"/>
    </source>
</evidence>
<dbReference type="InterPro" id="IPR022893">
    <property type="entry name" value="Shikimate_DH_fam"/>
</dbReference>
<proteinExistence type="inferred from homology"/>
<feature type="domain" description="Shikimate dehydrogenase substrate binding N-terminal" evidence="4">
    <location>
        <begin position="5"/>
        <end position="80"/>
    </location>
</feature>
<keyword evidence="3" id="KW-0460">Magnesium</keyword>
<dbReference type="GO" id="GO:0050661">
    <property type="term" value="F:NADP binding"/>
    <property type="evidence" value="ECO:0007669"/>
    <property type="project" value="TreeGrafter"/>
</dbReference>
<comment type="function">
    <text evidence="3">Catalyzes the specific phosphorylation of the 3-hydroxyl group of shikimic acid using ATP as a cosubstrate.</text>
</comment>
<dbReference type="InterPro" id="IPR000623">
    <property type="entry name" value="Shikimate_kinase/TSH1"/>
</dbReference>
<dbReference type="GO" id="GO:0004765">
    <property type="term" value="F:shikimate kinase activity"/>
    <property type="evidence" value="ECO:0007669"/>
    <property type="project" value="UniProtKB-UniRule"/>
</dbReference>
<feature type="binding site" evidence="3">
    <location>
        <position position="385"/>
    </location>
    <ligand>
        <name>substrate</name>
    </ligand>
</feature>
<dbReference type="EC" id="2.7.1.71" evidence="3"/>
<dbReference type="PRINTS" id="PR01100">
    <property type="entry name" value="SHIKIMTKNASE"/>
</dbReference>
<feature type="binding site" evidence="3">
    <location>
        <position position="369"/>
    </location>
    <ligand>
        <name>ATP</name>
        <dbReference type="ChEBI" id="CHEBI:30616"/>
    </ligand>
</feature>
<dbReference type="GO" id="GO:0019632">
    <property type="term" value="P:shikimate metabolic process"/>
    <property type="evidence" value="ECO:0007669"/>
    <property type="project" value="TreeGrafter"/>
</dbReference>
<feature type="binding site" evidence="3">
    <location>
        <position position="271"/>
    </location>
    <ligand>
        <name>Mg(2+)</name>
        <dbReference type="ChEBI" id="CHEBI:18420"/>
    </ligand>
</feature>
<keyword evidence="6" id="KW-1185">Reference proteome</keyword>
<feature type="binding site" evidence="3">
    <location>
        <position position="313"/>
    </location>
    <ligand>
        <name>substrate</name>
    </ligand>
</feature>
<dbReference type="GO" id="GO:0009423">
    <property type="term" value="P:chorismate biosynthetic process"/>
    <property type="evidence" value="ECO:0007669"/>
    <property type="project" value="UniProtKB-UniRule"/>
</dbReference>
<dbReference type="InterPro" id="IPR013708">
    <property type="entry name" value="Shikimate_DH-bd_N"/>
</dbReference>
<comment type="pathway">
    <text evidence="1">Metabolic intermediate biosynthesis; chorismate biosynthesis; chorismate from D-erythrose 4-phosphate and phosphoenolpyruvate: step 4/7.</text>
</comment>
<evidence type="ECO:0000259" key="4">
    <source>
        <dbReference type="Pfam" id="PF08501"/>
    </source>
</evidence>
<dbReference type="InterPro" id="IPR036291">
    <property type="entry name" value="NAD(P)-bd_dom_sf"/>
</dbReference>
<dbReference type="SUPFAM" id="SSF52540">
    <property type="entry name" value="P-loop containing nucleoside triphosphate hydrolases"/>
    <property type="match status" value="1"/>
</dbReference>
<feature type="binding site" evidence="3">
    <location>
        <position position="289"/>
    </location>
    <ligand>
        <name>substrate</name>
    </ligand>
</feature>